<proteinExistence type="predicted"/>
<comment type="caution">
    <text evidence="1">The sequence shown here is derived from an EMBL/GenBank/DDBJ whole genome shotgun (WGS) entry which is preliminary data.</text>
</comment>
<protein>
    <submittedName>
        <fullName evidence="1">Uncharacterized protein</fullName>
    </submittedName>
</protein>
<keyword evidence="2" id="KW-1185">Reference proteome</keyword>
<evidence type="ECO:0000313" key="1">
    <source>
        <dbReference type="EMBL" id="MBY8876123.1"/>
    </source>
</evidence>
<sequence length="87" mass="9250">MGLRLRLKAGVDISGLPPQARAIAQTLKTYGAIVADNGSAWYISGTPDSRWNNDQLQELGTLSGADFEAVDVSALRMSTGSDAARQR</sequence>
<dbReference type="EMBL" id="JAINZZ010000001">
    <property type="protein sequence ID" value="MBY8876123.1"/>
    <property type="molecule type" value="Genomic_DNA"/>
</dbReference>
<reference evidence="1 2" key="1">
    <citation type="submission" date="2021-08" db="EMBL/GenBank/DDBJ databases">
        <title>WGS of actinomycetes from Thailand.</title>
        <authorList>
            <person name="Thawai C."/>
        </authorList>
    </citation>
    <scope>NUCLEOTIDE SEQUENCE [LARGE SCALE GENOMIC DNA]</scope>
    <source>
        <strain evidence="1 2">PLK6-54</strain>
    </source>
</reference>
<gene>
    <name evidence="1" type="ORF">K7862_00505</name>
</gene>
<evidence type="ECO:0000313" key="2">
    <source>
        <dbReference type="Proteomes" id="UP000778578"/>
    </source>
</evidence>
<dbReference type="Proteomes" id="UP000778578">
    <property type="component" value="Unassembled WGS sequence"/>
</dbReference>
<accession>A0ABS7PZF8</accession>
<organism evidence="1 2">
    <name type="scientific">Actinacidiphila acidipaludis</name>
    <dbReference type="NCBI Taxonomy" id="2873382"/>
    <lineage>
        <taxon>Bacteria</taxon>
        <taxon>Bacillati</taxon>
        <taxon>Actinomycetota</taxon>
        <taxon>Actinomycetes</taxon>
        <taxon>Kitasatosporales</taxon>
        <taxon>Streptomycetaceae</taxon>
        <taxon>Actinacidiphila</taxon>
    </lineage>
</organism>
<dbReference type="RefSeq" id="WP_222959406.1">
    <property type="nucleotide sequence ID" value="NZ_JAINZZ010000001.1"/>
</dbReference>
<name>A0ABS7PZF8_9ACTN</name>